<reference evidence="1" key="1">
    <citation type="submission" date="2020-07" db="EMBL/GenBank/DDBJ databases">
        <title>A long reads based de novo assembly of the rainbow trout Arlee double haploid line genome.</title>
        <authorList>
            <person name="Gao G."/>
            <person name="Palti Y."/>
        </authorList>
    </citation>
    <scope>NUCLEOTIDE SEQUENCE [LARGE SCALE GENOMIC DNA]</scope>
</reference>
<dbReference type="Proteomes" id="UP000694395">
    <property type="component" value="Chromosome 20"/>
</dbReference>
<dbReference type="SUPFAM" id="SSF118359">
    <property type="entry name" value="Expressed protein At2g23090/F21P24.15"/>
    <property type="match status" value="1"/>
</dbReference>
<dbReference type="AlphaFoldDB" id="A0A8C7P535"/>
<proteinExistence type="predicted"/>
<dbReference type="GeneTree" id="ENSGT00970000196788"/>
<protein>
    <submittedName>
        <fullName evidence="1">Uncharacterized protein</fullName>
    </submittedName>
</protein>
<sequence>FILGHTRAQAVVAKMKGAAADQKTAAKASLVHTCPSFYFLSFTFKRHFESMYPKSSMVAVLVDVQA</sequence>
<evidence type="ECO:0000313" key="1">
    <source>
        <dbReference type="Ensembl" id="ENSOMYP00000017602.2"/>
    </source>
</evidence>
<accession>A0A8C7P535</accession>
<dbReference type="Ensembl" id="ENSOMYT00000019403.2">
    <property type="protein sequence ID" value="ENSOMYP00000017602.2"/>
    <property type="gene ID" value="ENSOMYG00000008625.2"/>
</dbReference>
<name>A0A8C7P535_ONCMY</name>
<organism evidence="1 2">
    <name type="scientific">Oncorhynchus mykiss</name>
    <name type="common">Rainbow trout</name>
    <name type="synonym">Salmo gairdneri</name>
    <dbReference type="NCBI Taxonomy" id="8022"/>
    <lineage>
        <taxon>Eukaryota</taxon>
        <taxon>Metazoa</taxon>
        <taxon>Chordata</taxon>
        <taxon>Craniata</taxon>
        <taxon>Vertebrata</taxon>
        <taxon>Euteleostomi</taxon>
        <taxon>Actinopterygii</taxon>
        <taxon>Neopterygii</taxon>
        <taxon>Teleostei</taxon>
        <taxon>Protacanthopterygii</taxon>
        <taxon>Salmoniformes</taxon>
        <taxon>Salmonidae</taxon>
        <taxon>Salmoninae</taxon>
        <taxon>Oncorhynchus</taxon>
    </lineage>
</organism>
<evidence type="ECO:0000313" key="2">
    <source>
        <dbReference type="Proteomes" id="UP000694395"/>
    </source>
</evidence>
<reference evidence="1" key="2">
    <citation type="submission" date="2025-08" db="UniProtKB">
        <authorList>
            <consortium name="Ensembl"/>
        </authorList>
    </citation>
    <scope>IDENTIFICATION</scope>
</reference>
<reference evidence="1" key="3">
    <citation type="submission" date="2025-09" db="UniProtKB">
        <authorList>
            <consortium name="Ensembl"/>
        </authorList>
    </citation>
    <scope>IDENTIFICATION</scope>
</reference>
<keyword evidence="2" id="KW-1185">Reference proteome</keyword>